<evidence type="ECO:0000256" key="2">
    <source>
        <dbReference type="ARBA" id="ARBA00022729"/>
    </source>
</evidence>
<dbReference type="SUPFAM" id="SSF53822">
    <property type="entry name" value="Periplasmic binding protein-like I"/>
    <property type="match status" value="1"/>
</dbReference>
<keyword evidence="3" id="KW-0472">Membrane</keyword>
<comment type="similarity">
    <text evidence="1">Belongs to the leucine-binding protein family.</text>
</comment>
<gene>
    <name evidence="5" type="ORF">MMIC_P2416</name>
</gene>
<dbReference type="STRING" id="1921010.MMIC_P2416"/>
<dbReference type="InterPro" id="IPR028081">
    <property type="entry name" value="Leu-bd"/>
</dbReference>
<dbReference type="PANTHER" id="PTHR38038">
    <property type="entry name" value="PENICILLIN-BINDING PROTEIN ACTIVATOR LPOA"/>
    <property type="match status" value="1"/>
</dbReference>
<dbReference type="Pfam" id="PF13458">
    <property type="entry name" value="Peripla_BP_6"/>
    <property type="match status" value="1"/>
</dbReference>
<dbReference type="Proteomes" id="UP000231632">
    <property type="component" value="Unassembled WGS sequence"/>
</dbReference>
<evidence type="ECO:0000259" key="4">
    <source>
        <dbReference type="Pfam" id="PF13458"/>
    </source>
</evidence>
<dbReference type="CDD" id="cd06339">
    <property type="entry name" value="PBP1_YraM_LppC_lipoprotein-like"/>
    <property type="match status" value="1"/>
</dbReference>
<dbReference type="GO" id="GO:0031241">
    <property type="term" value="C:periplasmic side of cell outer membrane"/>
    <property type="evidence" value="ECO:0007669"/>
    <property type="project" value="TreeGrafter"/>
</dbReference>
<feature type="domain" description="Leucine-binding protein" evidence="4">
    <location>
        <begin position="290"/>
        <end position="649"/>
    </location>
</feature>
<dbReference type="Gene3D" id="3.40.50.2300">
    <property type="match status" value="2"/>
</dbReference>
<dbReference type="InterPro" id="IPR028082">
    <property type="entry name" value="Peripla_BP_I"/>
</dbReference>
<proteinExistence type="inferred from homology"/>
<accession>A0A1L8CRA1</accession>
<dbReference type="GO" id="GO:0009252">
    <property type="term" value="P:peptidoglycan biosynthetic process"/>
    <property type="evidence" value="ECO:0007669"/>
    <property type="project" value="TreeGrafter"/>
</dbReference>
<organism evidence="5 6">
    <name type="scientific">Mariprofundus micogutta</name>
    <dbReference type="NCBI Taxonomy" id="1921010"/>
    <lineage>
        <taxon>Bacteria</taxon>
        <taxon>Pseudomonadati</taxon>
        <taxon>Pseudomonadota</taxon>
        <taxon>Candidatius Mariprofundia</taxon>
        <taxon>Mariprofundales</taxon>
        <taxon>Mariprofundaceae</taxon>
        <taxon>Mariprofundus</taxon>
    </lineage>
</organism>
<evidence type="ECO:0000313" key="5">
    <source>
        <dbReference type="EMBL" id="GAV21427.1"/>
    </source>
</evidence>
<keyword evidence="6" id="KW-1185">Reference proteome</keyword>
<protein>
    <recommendedName>
        <fullName evidence="4">Leucine-binding protein domain-containing protein</fullName>
    </recommendedName>
</protein>
<dbReference type="GO" id="GO:0030234">
    <property type="term" value="F:enzyme regulator activity"/>
    <property type="evidence" value="ECO:0007669"/>
    <property type="project" value="TreeGrafter"/>
</dbReference>
<dbReference type="InterPro" id="IPR007443">
    <property type="entry name" value="LpoA"/>
</dbReference>
<sequence>MWTRYRSTLPAAMPAMLSRSVIYAVLGLFSLLLLSACQPKQPSGISGVEKSRPGLKRMSAAPVSAAEIQLLMRRARSGENPDQIMYEFDRLIEQGAPLIRDEAIFRKAQLLLEMQSPGAEGVIRSVIAAHPKHALVPYAHFWLAKWWIAQDEAGRALEKMRDALLHERLTRELADDIFDQAPAITQQASEREAVYWLLAAAAVDYGGRDSWLRMAARRSSMETIEQLHREGALSSDLMPDFDLHAGRSRLMTGDTRAVARIAELLSAAQPSHSHVRQLQAWASGEVRAATIGVLLPLTGPYARYGQDALRGIRVALAGIEFDEYITLRVEDTASDSMTAIAAYNKLAGESVNMIIGPLLAETTEALLPYLRPELPVISLTGRTDLAARSDALFIHTLSPLAQVYVMANYAWQQGATRMVVISGASDDQTEAEMFSASFQNLGGEISQLVHLDKLTMDHRSLLRKLRHETDDEELLVELDEELAVMLPEMDMEIRMPVGFDAIYLALDGRQVAMLAGQLAYADIRGVPLYGTSRWQDGHLLDDRGRYLSKARFAASNTSVDVSNQEDPNIRQFQFKHRQVWGSAKISDLMSLAYDTMRIATVMTSRLGLSRHEISRGLRTPEGFPAMTGHVKFDDSGVGQKQLDVFSIKKGEIVPAG</sequence>
<evidence type="ECO:0000256" key="1">
    <source>
        <dbReference type="ARBA" id="ARBA00010062"/>
    </source>
</evidence>
<dbReference type="AlphaFoldDB" id="A0A1L8CRA1"/>
<reference evidence="5 6" key="1">
    <citation type="journal article" date="2017" name="Arch. Microbiol.">
        <title>Mariprofundus micogutta sp. nov., a novel iron-oxidizing zetaproteobacterium isolated from a deep-sea hydrothermal field at the Bayonnaise knoll of the Izu-Ogasawara arc, and a description of Mariprofundales ord. nov. and Zetaproteobacteria classis nov.</title>
        <authorList>
            <person name="Makita H."/>
            <person name="Tanaka E."/>
            <person name="Mitsunobu S."/>
            <person name="Miyazaki M."/>
            <person name="Nunoura T."/>
            <person name="Uematsu K."/>
            <person name="Takaki Y."/>
            <person name="Nishi S."/>
            <person name="Shimamura S."/>
            <person name="Takai K."/>
        </authorList>
    </citation>
    <scope>NUCLEOTIDE SEQUENCE [LARGE SCALE GENOMIC DNA]</scope>
    <source>
        <strain evidence="5 6">ET2</strain>
    </source>
</reference>
<keyword evidence="2" id="KW-0732">Signal</keyword>
<evidence type="ECO:0000256" key="3">
    <source>
        <dbReference type="ARBA" id="ARBA00023136"/>
    </source>
</evidence>
<dbReference type="PANTHER" id="PTHR38038:SF1">
    <property type="entry name" value="PENICILLIN-BINDING PROTEIN ACTIVATOR LPOA"/>
    <property type="match status" value="1"/>
</dbReference>
<comment type="caution">
    <text evidence="5">The sequence shown here is derived from an EMBL/GenBank/DDBJ whole genome shotgun (WGS) entry which is preliminary data.</text>
</comment>
<dbReference type="EMBL" id="BDFD01000032">
    <property type="protein sequence ID" value="GAV21427.1"/>
    <property type="molecule type" value="Genomic_DNA"/>
</dbReference>
<evidence type="ECO:0000313" key="6">
    <source>
        <dbReference type="Proteomes" id="UP000231632"/>
    </source>
</evidence>
<name>A0A1L8CRA1_9PROT</name>